<dbReference type="GeneID" id="68104301"/>
<organism evidence="1 2">
    <name type="scientific">Naegleria lovaniensis</name>
    <name type="common">Amoeba</name>
    <dbReference type="NCBI Taxonomy" id="51637"/>
    <lineage>
        <taxon>Eukaryota</taxon>
        <taxon>Discoba</taxon>
        <taxon>Heterolobosea</taxon>
        <taxon>Tetramitia</taxon>
        <taxon>Eutetramitia</taxon>
        <taxon>Vahlkampfiidae</taxon>
        <taxon>Naegleria</taxon>
    </lineage>
</organism>
<proteinExistence type="predicted"/>
<dbReference type="Proteomes" id="UP000816034">
    <property type="component" value="Unassembled WGS sequence"/>
</dbReference>
<dbReference type="AlphaFoldDB" id="A0AA88KD08"/>
<reference evidence="1 2" key="1">
    <citation type="journal article" date="2018" name="BMC Genomics">
        <title>The genome of Naegleria lovaniensis, the basis for a comparative approach to unravel pathogenicity factors of the human pathogenic amoeba N. fowleri.</title>
        <authorList>
            <person name="Liechti N."/>
            <person name="Schurch N."/>
            <person name="Bruggmann R."/>
            <person name="Wittwer M."/>
        </authorList>
    </citation>
    <scope>NUCLEOTIDE SEQUENCE [LARGE SCALE GENOMIC DNA]</scope>
    <source>
        <strain evidence="1 2">ATCC 30569</strain>
    </source>
</reference>
<comment type="caution">
    <text evidence="1">The sequence shown here is derived from an EMBL/GenBank/DDBJ whole genome shotgun (WGS) entry which is preliminary data.</text>
</comment>
<sequence>MEDHHQHTKKRTKHYPLPTIFSESKQKKIKTERKFELKTVAHAVLEKICAKIEQSNTPQYNPSQVTDLPKIHGSIMQKRLPDCWWASLGHKLAKKTTFFRYTLEVLSIELSDKQKINIEESSFFVSCKEYLTVLSDKTSEQTQKQQTMQDLADLLETKKKDWLENIVQRAFSPHTSQFCNDPSELAFCGPFVYPLFDFCALFDNCYRNRNVEINEQLMLSESQKHMKNAIRHKTDKYHHLLHPDLPKLVLMCRLAHSYCLRQLLHDNVEQWHNDIVTIGITTDKEKANVYALYSVIDDTMKTSIQVDYSTKFLGSFYHTNISHRVHLIALILTSMKNIYHKEMCQYLSTRSHISASAICSAQSQKQKRMVHFDQDIYSFIPDPTFKTVTRYDKEIMRGKQVFFKTTRAEEYWNATVAITMT</sequence>
<evidence type="ECO:0000313" key="2">
    <source>
        <dbReference type="Proteomes" id="UP000816034"/>
    </source>
</evidence>
<keyword evidence="2" id="KW-1185">Reference proteome</keyword>
<accession>A0AA88KD08</accession>
<gene>
    <name evidence="1" type="ORF">C9374_011847</name>
</gene>
<protein>
    <submittedName>
        <fullName evidence="1">Uncharacterized protein</fullName>
    </submittedName>
</protein>
<evidence type="ECO:0000313" key="1">
    <source>
        <dbReference type="EMBL" id="KAG2373758.1"/>
    </source>
</evidence>
<name>A0AA88KD08_NAELO</name>
<dbReference type="RefSeq" id="XP_044542932.1">
    <property type="nucleotide sequence ID" value="XM_044687547.1"/>
</dbReference>
<dbReference type="EMBL" id="PYSW02000051">
    <property type="protein sequence ID" value="KAG2373758.1"/>
    <property type="molecule type" value="Genomic_DNA"/>
</dbReference>